<evidence type="ECO:0000256" key="6">
    <source>
        <dbReference type="ARBA" id="ARBA00022884"/>
    </source>
</evidence>
<evidence type="ECO:0000313" key="11">
    <source>
        <dbReference type="Proteomes" id="UP000322667"/>
    </source>
</evidence>
<evidence type="ECO:0000256" key="8">
    <source>
        <dbReference type="ARBA" id="ARBA00023274"/>
    </source>
</evidence>
<reference evidence="10 11" key="1">
    <citation type="submission" date="2019-07" db="EMBL/GenBank/DDBJ databases">
        <title>WGS assembly of Gossypium tomentosum.</title>
        <authorList>
            <person name="Chen Z.J."/>
            <person name="Sreedasyam A."/>
            <person name="Ando A."/>
            <person name="Song Q."/>
            <person name="De L."/>
            <person name="Hulse-Kemp A."/>
            <person name="Ding M."/>
            <person name="Ye W."/>
            <person name="Kirkbride R."/>
            <person name="Jenkins J."/>
            <person name="Plott C."/>
            <person name="Lovell J."/>
            <person name="Lin Y.-M."/>
            <person name="Vaughn R."/>
            <person name="Liu B."/>
            <person name="Li W."/>
            <person name="Simpson S."/>
            <person name="Scheffler B."/>
            <person name="Saski C."/>
            <person name="Grover C."/>
            <person name="Hu G."/>
            <person name="Conover J."/>
            <person name="Carlson J."/>
            <person name="Shu S."/>
            <person name="Boston L."/>
            <person name="Williams M."/>
            <person name="Peterson D."/>
            <person name="Mcgee K."/>
            <person name="Jones D."/>
            <person name="Wendel J."/>
            <person name="Stelly D."/>
            <person name="Grimwood J."/>
            <person name="Schmutz J."/>
        </authorList>
    </citation>
    <scope>NUCLEOTIDE SEQUENCE [LARGE SCALE GENOMIC DNA]</scope>
    <source>
        <strain evidence="10">7179.01</strain>
    </source>
</reference>
<keyword evidence="7" id="KW-0689">Ribosomal protein</keyword>
<gene>
    <name evidence="10" type="ORF">ES332_D11G238400v1</name>
</gene>
<proteinExistence type="inferred from homology"/>
<dbReference type="GO" id="GO:0008270">
    <property type="term" value="F:zinc ion binding"/>
    <property type="evidence" value="ECO:0007669"/>
    <property type="project" value="UniProtKB-KW"/>
</dbReference>
<evidence type="ECO:0000256" key="3">
    <source>
        <dbReference type="ARBA" id="ARBA00022730"/>
    </source>
</evidence>
<sequence>MFPFFFSLPSVLPSVLLVRFFYFVHGLSLFISLFPPIDLLVYLKMKLKKSGNVQGNGTESFGKRRNKTHTLCVRCGRHSFHFQNSRCSTCAFPATRKRTYNWSVKAIRRKTTRTGRMRYLRHGPRRFKTGFREGTEAALRKKVAAASTSGITSARGNQITIEGRKDWWEEVKWENETTRDIFLPSFKISSLLKCTKS</sequence>
<dbReference type="InterPro" id="IPR011331">
    <property type="entry name" value="Ribosomal_eL37/eL43"/>
</dbReference>
<dbReference type="PANTHER" id="PTHR10768:SF25">
    <property type="entry name" value="LARGE RIBOSOMAL SUBUNIT PROTEIN EL37X-RELATED"/>
    <property type="match status" value="1"/>
</dbReference>
<dbReference type="PROSITE" id="PS01077">
    <property type="entry name" value="RIBOSOMAL_L37E"/>
    <property type="match status" value="1"/>
</dbReference>
<dbReference type="Gene3D" id="2.20.25.30">
    <property type="match status" value="1"/>
</dbReference>
<comment type="similarity">
    <text evidence="1">Belongs to the eukaryotic ribosomal protein eL37 family.</text>
</comment>
<keyword evidence="11" id="KW-1185">Reference proteome</keyword>
<protein>
    <recommendedName>
        <fullName evidence="12">Ribosomal protein L37</fullName>
    </recommendedName>
</protein>
<evidence type="ECO:0000256" key="5">
    <source>
        <dbReference type="ARBA" id="ARBA00022833"/>
    </source>
</evidence>
<dbReference type="Pfam" id="PF01907">
    <property type="entry name" value="Ribosomal_L37e"/>
    <property type="match status" value="1"/>
</dbReference>
<dbReference type="PANTHER" id="PTHR10768">
    <property type="entry name" value="60S RIBOSOMAL PROTEIN L37"/>
    <property type="match status" value="1"/>
</dbReference>
<keyword evidence="6" id="KW-0694">RNA-binding</keyword>
<evidence type="ECO:0000256" key="9">
    <source>
        <dbReference type="SAM" id="Phobius"/>
    </source>
</evidence>
<evidence type="ECO:0000313" key="10">
    <source>
        <dbReference type="EMBL" id="TYH45068.1"/>
    </source>
</evidence>
<keyword evidence="9" id="KW-0812">Transmembrane</keyword>
<dbReference type="InterPro" id="IPR018267">
    <property type="entry name" value="Ribosomal_eL37_CS"/>
</dbReference>
<keyword evidence="2" id="KW-0479">Metal-binding</keyword>
<dbReference type="GO" id="GO:0019843">
    <property type="term" value="F:rRNA binding"/>
    <property type="evidence" value="ECO:0007669"/>
    <property type="project" value="UniProtKB-KW"/>
</dbReference>
<dbReference type="Proteomes" id="UP000322667">
    <property type="component" value="Chromosome D11"/>
</dbReference>
<evidence type="ECO:0000256" key="1">
    <source>
        <dbReference type="ARBA" id="ARBA00009805"/>
    </source>
</evidence>
<evidence type="ECO:0000256" key="4">
    <source>
        <dbReference type="ARBA" id="ARBA00022771"/>
    </source>
</evidence>
<keyword evidence="8" id="KW-0687">Ribonucleoprotein</keyword>
<evidence type="ECO:0000256" key="7">
    <source>
        <dbReference type="ARBA" id="ARBA00022980"/>
    </source>
</evidence>
<dbReference type="InterPro" id="IPR011332">
    <property type="entry name" value="Ribosomal_zn-bd"/>
</dbReference>
<accession>A0A5D2IRA4</accession>
<dbReference type="GO" id="GO:0022625">
    <property type="term" value="C:cytosolic large ribosomal subunit"/>
    <property type="evidence" value="ECO:0007669"/>
    <property type="project" value="TreeGrafter"/>
</dbReference>
<keyword evidence="9" id="KW-1133">Transmembrane helix</keyword>
<evidence type="ECO:0000256" key="2">
    <source>
        <dbReference type="ARBA" id="ARBA00022723"/>
    </source>
</evidence>
<dbReference type="AlphaFoldDB" id="A0A5D2IRA4"/>
<keyword evidence="4" id="KW-0863">Zinc-finger</keyword>
<dbReference type="FunFam" id="2.20.25.30:FF:000001">
    <property type="entry name" value="Ribosomal protein L37"/>
    <property type="match status" value="1"/>
</dbReference>
<keyword evidence="9" id="KW-0472">Membrane</keyword>
<dbReference type="EMBL" id="CM017633">
    <property type="protein sequence ID" value="TYH45068.1"/>
    <property type="molecule type" value="Genomic_DNA"/>
</dbReference>
<keyword evidence="5" id="KW-0862">Zinc</keyword>
<dbReference type="InterPro" id="IPR001569">
    <property type="entry name" value="Ribosomal_eL37"/>
</dbReference>
<dbReference type="SUPFAM" id="SSF57829">
    <property type="entry name" value="Zn-binding ribosomal proteins"/>
    <property type="match status" value="1"/>
</dbReference>
<keyword evidence="3" id="KW-0699">rRNA-binding</keyword>
<feature type="transmembrane region" description="Helical" evidence="9">
    <location>
        <begin position="20"/>
        <end position="43"/>
    </location>
</feature>
<organism evidence="10 11">
    <name type="scientific">Gossypium tomentosum</name>
    <name type="common">Hawaiian cotton</name>
    <name type="synonym">Gossypium sandvicense</name>
    <dbReference type="NCBI Taxonomy" id="34277"/>
    <lineage>
        <taxon>Eukaryota</taxon>
        <taxon>Viridiplantae</taxon>
        <taxon>Streptophyta</taxon>
        <taxon>Embryophyta</taxon>
        <taxon>Tracheophyta</taxon>
        <taxon>Spermatophyta</taxon>
        <taxon>Magnoliopsida</taxon>
        <taxon>eudicotyledons</taxon>
        <taxon>Gunneridae</taxon>
        <taxon>Pentapetalae</taxon>
        <taxon>rosids</taxon>
        <taxon>malvids</taxon>
        <taxon>Malvales</taxon>
        <taxon>Malvaceae</taxon>
        <taxon>Malvoideae</taxon>
        <taxon>Gossypium</taxon>
    </lineage>
</organism>
<dbReference type="GO" id="GO:0006412">
    <property type="term" value="P:translation"/>
    <property type="evidence" value="ECO:0007669"/>
    <property type="project" value="InterPro"/>
</dbReference>
<name>A0A5D2IRA4_GOSTO</name>
<dbReference type="GO" id="GO:0003735">
    <property type="term" value="F:structural constituent of ribosome"/>
    <property type="evidence" value="ECO:0007669"/>
    <property type="project" value="InterPro"/>
</dbReference>
<evidence type="ECO:0008006" key="12">
    <source>
        <dbReference type="Google" id="ProtNLM"/>
    </source>
</evidence>